<name>A0ABV6DJ14_9BACL</name>
<evidence type="ECO:0000313" key="3">
    <source>
        <dbReference type="Proteomes" id="UP001589776"/>
    </source>
</evidence>
<dbReference type="EMBL" id="JBHLWN010000031">
    <property type="protein sequence ID" value="MFC0212644.1"/>
    <property type="molecule type" value="Genomic_DNA"/>
</dbReference>
<proteinExistence type="predicted"/>
<evidence type="ECO:0000256" key="1">
    <source>
        <dbReference type="SAM" id="MobiDB-lite"/>
    </source>
</evidence>
<reference evidence="2 3" key="1">
    <citation type="submission" date="2024-09" db="EMBL/GenBank/DDBJ databases">
        <authorList>
            <person name="Sun Q."/>
            <person name="Mori K."/>
        </authorList>
    </citation>
    <scope>NUCLEOTIDE SEQUENCE [LARGE SCALE GENOMIC DNA]</scope>
    <source>
        <strain evidence="2 3">CCM 7759</strain>
    </source>
</reference>
<dbReference type="RefSeq" id="WP_377469845.1">
    <property type="nucleotide sequence ID" value="NZ_JBHLWN010000031.1"/>
</dbReference>
<protein>
    <submittedName>
        <fullName evidence="2">Uncharacterized protein</fullName>
    </submittedName>
</protein>
<keyword evidence="3" id="KW-1185">Reference proteome</keyword>
<gene>
    <name evidence="2" type="ORF">ACFFK0_09230</name>
</gene>
<sequence>MDEKDQLEARMLETLSEEKLSAEEPEEAARERLRPRYEIRITAATDPIVEETRKYRSMAEEIDGRYDDYMRRAEKATQRPDKQ</sequence>
<comment type="caution">
    <text evidence="2">The sequence shown here is derived from an EMBL/GenBank/DDBJ whole genome shotgun (WGS) entry which is preliminary data.</text>
</comment>
<evidence type="ECO:0000313" key="2">
    <source>
        <dbReference type="EMBL" id="MFC0212644.1"/>
    </source>
</evidence>
<dbReference type="Proteomes" id="UP001589776">
    <property type="component" value="Unassembled WGS sequence"/>
</dbReference>
<feature type="region of interest" description="Disordered" evidence="1">
    <location>
        <begin position="1"/>
        <end position="31"/>
    </location>
</feature>
<organism evidence="2 3">
    <name type="scientific">Paenibacillus chartarius</name>
    <dbReference type="NCBI Taxonomy" id="747481"/>
    <lineage>
        <taxon>Bacteria</taxon>
        <taxon>Bacillati</taxon>
        <taxon>Bacillota</taxon>
        <taxon>Bacilli</taxon>
        <taxon>Bacillales</taxon>
        <taxon>Paenibacillaceae</taxon>
        <taxon>Paenibacillus</taxon>
    </lineage>
</organism>
<accession>A0ABV6DJ14</accession>